<dbReference type="InterPro" id="IPR025269">
    <property type="entry name" value="SAM-like_dom"/>
</dbReference>
<organism evidence="6 7">
    <name type="scientific">Flavobacterium johnsoniae</name>
    <name type="common">Cytophaga johnsonae</name>
    <dbReference type="NCBI Taxonomy" id="986"/>
    <lineage>
        <taxon>Bacteria</taxon>
        <taxon>Pseudomonadati</taxon>
        <taxon>Bacteroidota</taxon>
        <taxon>Flavobacteriia</taxon>
        <taxon>Flavobacteriales</taxon>
        <taxon>Flavobacteriaceae</taxon>
        <taxon>Flavobacterium</taxon>
    </lineage>
</organism>
<dbReference type="Proteomes" id="UP000184112">
    <property type="component" value="Unassembled WGS sequence"/>
</dbReference>
<dbReference type="Gene3D" id="1.10.443.10">
    <property type="entry name" value="Intergrase catalytic core"/>
    <property type="match status" value="1"/>
</dbReference>
<sequence>MKIEIKLLTSKKETAEGYPLVVEISHQNKRKQKTLCFCKEAHFLRDGKTVSSKHPDYDVIAPILMDLKIKAKKLILLSYTDVEKTFVELFSIDFSEILFLDYAKNLINEMKNLADRFGKLNDLKSKNKLLGTVKVYENVISQFMPFAGSVTLKNIDYEVLMRFRNYQVGIGNSKNTVHLYLRTLRAIYNKGILIHKIPDEKPFTGVFAQLKTKSFSNKKKYLDQNTILLLESLDLKSEKQKYVDLFLLQFYFGGCDLIDLYYLNKKQIRRGRVIFERTKTNTGTRIDLKVHPKAVVLLDKFVSQDENVFPFKKDRAAYETFRRTYQRGLIYVQKQYQIQVLPDGGNIGVKVARHTFATMGKNKMIDPDILRELMGHERDDVDNYYKDKYPEKVRDEALFKIIDVSICEE</sequence>
<evidence type="ECO:0000313" key="7">
    <source>
        <dbReference type="Proteomes" id="UP000184112"/>
    </source>
</evidence>
<keyword evidence="1" id="KW-0229">DNA integration</keyword>
<keyword evidence="3" id="KW-0233">DNA recombination</keyword>
<reference evidence="6 7" key="1">
    <citation type="submission" date="2016-11" db="EMBL/GenBank/DDBJ databases">
        <authorList>
            <person name="Jaros S."/>
            <person name="Januszkiewicz K."/>
            <person name="Wedrychowicz H."/>
        </authorList>
    </citation>
    <scope>NUCLEOTIDE SEQUENCE [LARGE SCALE GENOMIC DNA]</scope>
    <source>
        <strain evidence="6 7">DSM 6792</strain>
    </source>
</reference>
<keyword evidence="2 4" id="KW-0238">DNA-binding</keyword>
<dbReference type="RefSeq" id="WP_073408440.1">
    <property type="nucleotide sequence ID" value="NZ_FQWH01000002.1"/>
</dbReference>
<evidence type="ECO:0000256" key="1">
    <source>
        <dbReference type="ARBA" id="ARBA00022908"/>
    </source>
</evidence>
<protein>
    <submittedName>
        <fullName evidence="6">Phage integrase SAM-like domain-containing protein</fullName>
    </submittedName>
</protein>
<feature type="domain" description="Core-binding (CB)" evidence="5">
    <location>
        <begin position="108"/>
        <end position="192"/>
    </location>
</feature>
<dbReference type="Pfam" id="PF13102">
    <property type="entry name" value="Phage_int_SAM_5"/>
    <property type="match status" value="1"/>
</dbReference>
<dbReference type="InterPro" id="IPR044068">
    <property type="entry name" value="CB"/>
</dbReference>
<dbReference type="Gene3D" id="1.10.150.130">
    <property type="match status" value="1"/>
</dbReference>
<dbReference type="SUPFAM" id="SSF56349">
    <property type="entry name" value="DNA breaking-rejoining enzymes"/>
    <property type="match status" value="1"/>
</dbReference>
<dbReference type="PANTHER" id="PTHR30349:SF64">
    <property type="entry name" value="PROPHAGE INTEGRASE INTD-RELATED"/>
    <property type="match status" value="1"/>
</dbReference>
<dbReference type="InterPro" id="IPR050090">
    <property type="entry name" value="Tyrosine_recombinase_XerCD"/>
</dbReference>
<dbReference type="AlphaFoldDB" id="A0A1M5IK59"/>
<evidence type="ECO:0000256" key="3">
    <source>
        <dbReference type="ARBA" id="ARBA00023172"/>
    </source>
</evidence>
<dbReference type="PANTHER" id="PTHR30349">
    <property type="entry name" value="PHAGE INTEGRASE-RELATED"/>
    <property type="match status" value="1"/>
</dbReference>
<dbReference type="GO" id="GO:0006310">
    <property type="term" value="P:DNA recombination"/>
    <property type="evidence" value="ECO:0007669"/>
    <property type="project" value="UniProtKB-KW"/>
</dbReference>
<dbReference type="InterPro" id="IPR013762">
    <property type="entry name" value="Integrase-like_cat_sf"/>
</dbReference>
<dbReference type="GO" id="GO:0003677">
    <property type="term" value="F:DNA binding"/>
    <property type="evidence" value="ECO:0007669"/>
    <property type="project" value="UniProtKB-UniRule"/>
</dbReference>
<dbReference type="InterPro" id="IPR010998">
    <property type="entry name" value="Integrase_recombinase_N"/>
</dbReference>
<accession>A0A1M5IK59</accession>
<proteinExistence type="predicted"/>
<dbReference type="PROSITE" id="PS51900">
    <property type="entry name" value="CB"/>
    <property type="match status" value="1"/>
</dbReference>
<dbReference type="InterPro" id="IPR011010">
    <property type="entry name" value="DNA_brk_join_enz"/>
</dbReference>
<evidence type="ECO:0000256" key="4">
    <source>
        <dbReference type="PROSITE-ProRule" id="PRU01248"/>
    </source>
</evidence>
<gene>
    <name evidence="6" type="ORF">SAMN05444388_102136</name>
</gene>
<dbReference type="GO" id="GO:0015074">
    <property type="term" value="P:DNA integration"/>
    <property type="evidence" value="ECO:0007669"/>
    <property type="project" value="UniProtKB-KW"/>
</dbReference>
<evidence type="ECO:0000313" key="6">
    <source>
        <dbReference type="EMBL" id="SHG28616.1"/>
    </source>
</evidence>
<name>A0A1M5IK59_FLAJO</name>
<dbReference type="EMBL" id="FQWH01000002">
    <property type="protein sequence ID" value="SHG28616.1"/>
    <property type="molecule type" value="Genomic_DNA"/>
</dbReference>
<evidence type="ECO:0000256" key="2">
    <source>
        <dbReference type="ARBA" id="ARBA00023125"/>
    </source>
</evidence>
<evidence type="ECO:0000259" key="5">
    <source>
        <dbReference type="PROSITE" id="PS51900"/>
    </source>
</evidence>